<evidence type="ECO:0000313" key="5">
    <source>
        <dbReference type="Proteomes" id="UP001165541"/>
    </source>
</evidence>
<dbReference type="InterPro" id="IPR029058">
    <property type="entry name" value="AB_hydrolase_fold"/>
</dbReference>
<gene>
    <name evidence="4" type="ORF">M8A51_09280</name>
</gene>
<feature type="signal peptide" evidence="3">
    <location>
        <begin position="1"/>
        <end position="18"/>
    </location>
</feature>
<organism evidence="4 5">
    <name type="scientific">Caldimonas mangrovi</name>
    <dbReference type="NCBI Taxonomy" id="2944811"/>
    <lineage>
        <taxon>Bacteria</taxon>
        <taxon>Pseudomonadati</taxon>
        <taxon>Pseudomonadota</taxon>
        <taxon>Betaproteobacteria</taxon>
        <taxon>Burkholderiales</taxon>
        <taxon>Sphaerotilaceae</taxon>
        <taxon>Caldimonas</taxon>
    </lineage>
</organism>
<accession>A0ABT0YNI4</accession>
<evidence type="ECO:0000256" key="1">
    <source>
        <dbReference type="ARBA" id="ARBA00022729"/>
    </source>
</evidence>
<proteinExistence type="predicted"/>
<dbReference type="InterPro" id="IPR010126">
    <property type="entry name" value="Esterase_phb"/>
</dbReference>
<keyword evidence="2" id="KW-0378">Hydrolase</keyword>
<evidence type="ECO:0000256" key="3">
    <source>
        <dbReference type="SAM" id="SignalP"/>
    </source>
</evidence>
<dbReference type="PANTHER" id="PTHR42972:SF8">
    <property type="entry name" value="POLYHYDROXYBUTYRATE DEPOLYMERASE"/>
    <property type="match status" value="1"/>
</dbReference>
<keyword evidence="5" id="KW-1185">Reference proteome</keyword>
<dbReference type="Proteomes" id="UP001165541">
    <property type="component" value="Unassembled WGS sequence"/>
</dbReference>
<name>A0ABT0YNI4_9BURK</name>
<protein>
    <recommendedName>
        <fullName evidence="6">Esterase PHB depolymerase</fullName>
    </recommendedName>
</protein>
<evidence type="ECO:0000256" key="2">
    <source>
        <dbReference type="ARBA" id="ARBA00022801"/>
    </source>
</evidence>
<dbReference type="Pfam" id="PF10503">
    <property type="entry name" value="Esterase_PHB"/>
    <property type="match status" value="1"/>
</dbReference>
<dbReference type="Gene3D" id="3.40.50.1820">
    <property type="entry name" value="alpha/beta hydrolase"/>
    <property type="match status" value="2"/>
</dbReference>
<feature type="chain" id="PRO_5045720286" description="Esterase PHB depolymerase" evidence="3">
    <location>
        <begin position="19"/>
        <end position="385"/>
    </location>
</feature>
<dbReference type="RefSeq" id="WP_251777924.1">
    <property type="nucleotide sequence ID" value="NZ_JAMKFE010000004.1"/>
</dbReference>
<evidence type="ECO:0000313" key="4">
    <source>
        <dbReference type="EMBL" id="MCM5679726.1"/>
    </source>
</evidence>
<sequence length="385" mass="42199">MQRLATLLLVCCGLAARAEPLPALHIERDSITVSGLSSGGYMAVQLQVAYSATFRGVGAIAAGPYHCAEGSALHANARCLGREDAAIPVDRLVATTRLWAAQSLIDPLQHLRGTRAYLFSGRNDSVVRPRAVHALRHYLAAFIPADQLRHRDDVPAEHGMVTDDHGQPCERKGTPYINDCDFDLAGELLAHLYGRLQPRNDGPLHGRLVEFDQREFGPGRGMARRGWLFLPQACARHGPPCRLHVVLHGCGQNAQRLGDRYVRHTGYNRWADTNRLVVLYPQTSVTAPHACWDWWGYTGSDYAQRSGGQMGAVKAMVERLAAGSTRCVRATNLAHLLAGRARAGWTGAYARGSRQPLGGLLVRSGLREVSPGHQEQCPHELLSRR</sequence>
<dbReference type="PANTHER" id="PTHR42972">
    <property type="entry name" value="TOL-PAL SYSTEM PROTEIN TOLB"/>
    <property type="match status" value="1"/>
</dbReference>
<comment type="caution">
    <text evidence="4">The sequence shown here is derived from an EMBL/GenBank/DDBJ whole genome shotgun (WGS) entry which is preliminary data.</text>
</comment>
<reference evidence="4" key="1">
    <citation type="submission" date="2022-05" db="EMBL/GenBank/DDBJ databases">
        <title>Schlegelella sp. nov., isolated from mangrove soil.</title>
        <authorList>
            <person name="Liu Y."/>
            <person name="Ge X."/>
            <person name="Liu W."/>
        </authorList>
    </citation>
    <scope>NUCLEOTIDE SEQUENCE</scope>
    <source>
        <strain evidence="4">S2-27</strain>
    </source>
</reference>
<dbReference type="EMBL" id="JAMKFE010000004">
    <property type="protein sequence ID" value="MCM5679726.1"/>
    <property type="molecule type" value="Genomic_DNA"/>
</dbReference>
<dbReference type="SUPFAM" id="SSF53474">
    <property type="entry name" value="alpha/beta-Hydrolases"/>
    <property type="match status" value="1"/>
</dbReference>
<keyword evidence="1 3" id="KW-0732">Signal</keyword>
<evidence type="ECO:0008006" key="6">
    <source>
        <dbReference type="Google" id="ProtNLM"/>
    </source>
</evidence>